<comment type="subcellular location">
    <subcellularLocation>
        <location evidence="1">Membrane</location>
        <topology evidence="1">Single-pass type I membrane protein</topology>
    </subcellularLocation>
</comment>
<dbReference type="Ensembl" id="ENSOMYT00000048882.2">
    <property type="protein sequence ID" value="ENSOMYP00000044882.2"/>
    <property type="gene ID" value="ENSOMYG00000020357.2"/>
</dbReference>
<comment type="catalytic activity">
    <reaction evidence="12">
        <text>O-phospho-L-tyrosyl-[protein] + H2O = L-tyrosyl-[protein] + phosphate</text>
        <dbReference type="Rhea" id="RHEA:10684"/>
        <dbReference type="Rhea" id="RHEA-COMP:10136"/>
        <dbReference type="Rhea" id="RHEA-COMP:20101"/>
        <dbReference type="ChEBI" id="CHEBI:15377"/>
        <dbReference type="ChEBI" id="CHEBI:43474"/>
        <dbReference type="ChEBI" id="CHEBI:46858"/>
        <dbReference type="ChEBI" id="CHEBI:61978"/>
        <dbReference type="EC" id="3.1.3.48"/>
    </reaction>
</comment>
<dbReference type="InterPro" id="IPR041201">
    <property type="entry name" value="PTPRJ_TM"/>
</dbReference>
<evidence type="ECO:0000256" key="10">
    <source>
        <dbReference type="ARBA" id="ARBA00023180"/>
    </source>
</evidence>
<dbReference type="Proteomes" id="UP000694395">
    <property type="component" value="Chromosome 1"/>
</dbReference>
<dbReference type="SMART" id="SM00060">
    <property type="entry name" value="FN3"/>
    <property type="match status" value="15"/>
</dbReference>
<feature type="domain" description="Fibronectin type-III" evidence="16">
    <location>
        <begin position="727"/>
        <end position="813"/>
    </location>
</feature>
<dbReference type="CDD" id="cd14617">
    <property type="entry name" value="R-PTPc-B"/>
    <property type="match status" value="1"/>
</dbReference>
<keyword evidence="18" id="KW-1185">Reference proteome</keyword>
<dbReference type="InterPro" id="IPR013783">
    <property type="entry name" value="Ig-like_fold"/>
</dbReference>
<dbReference type="CDD" id="cd00063">
    <property type="entry name" value="FN3"/>
    <property type="match status" value="9"/>
</dbReference>
<dbReference type="SMART" id="SM00404">
    <property type="entry name" value="PTPc_motif"/>
    <property type="match status" value="1"/>
</dbReference>
<feature type="transmembrane region" description="Helical" evidence="13">
    <location>
        <begin position="1700"/>
        <end position="1719"/>
    </location>
</feature>
<feature type="domain" description="Tyrosine-protein phosphatase" evidence="14">
    <location>
        <begin position="1771"/>
        <end position="2031"/>
    </location>
</feature>
<dbReference type="InterPro" id="IPR029021">
    <property type="entry name" value="Prot-tyrosine_phosphatase-like"/>
</dbReference>
<feature type="domain" description="Fibronectin type-III" evidence="16">
    <location>
        <begin position="1168"/>
        <end position="1262"/>
    </location>
</feature>
<evidence type="ECO:0000259" key="16">
    <source>
        <dbReference type="PROSITE" id="PS50853"/>
    </source>
</evidence>
<evidence type="ECO:0000256" key="12">
    <source>
        <dbReference type="ARBA" id="ARBA00051722"/>
    </source>
</evidence>
<reference evidence="17" key="2">
    <citation type="submission" date="2025-08" db="UniProtKB">
        <authorList>
            <consortium name="Ensembl"/>
        </authorList>
    </citation>
    <scope>IDENTIFICATION</scope>
</reference>
<dbReference type="GO" id="GO:0045296">
    <property type="term" value="F:cadherin binding"/>
    <property type="evidence" value="ECO:0007669"/>
    <property type="project" value="TreeGrafter"/>
</dbReference>
<keyword evidence="10" id="KW-0325">Glycoprotein</keyword>
<organism evidence="17 18">
    <name type="scientific">Oncorhynchus mykiss</name>
    <name type="common">Rainbow trout</name>
    <name type="synonym">Salmo gairdneri</name>
    <dbReference type="NCBI Taxonomy" id="8022"/>
    <lineage>
        <taxon>Eukaryota</taxon>
        <taxon>Metazoa</taxon>
        <taxon>Chordata</taxon>
        <taxon>Craniata</taxon>
        <taxon>Vertebrata</taxon>
        <taxon>Euteleostomi</taxon>
        <taxon>Actinopterygii</taxon>
        <taxon>Neopterygii</taxon>
        <taxon>Teleostei</taxon>
        <taxon>Protacanthopterygii</taxon>
        <taxon>Salmoniformes</taxon>
        <taxon>Salmonidae</taxon>
        <taxon>Salmoninae</taxon>
        <taxon>Oncorhynchus</taxon>
    </lineage>
</organism>
<feature type="domain" description="Fibronectin type-III" evidence="16">
    <location>
        <begin position="637"/>
        <end position="726"/>
    </location>
</feature>
<keyword evidence="4" id="KW-0732">Signal</keyword>
<dbReference type="PROSITE" id="PS50055">
    <property type="entry name" value="TYR_PHOSPHATASE_PTP"/>
    <property type="match status" value="1"/>
</dbReference>
<dbReference type="EC" id="3.1.3.48" evidence="2"/>
<evidence type="ECO:0000256" key="7">
    <source>
        <dbReference type="ARBA" id="ARBA00022912"/>
    </source>
</evidence>
<dbReference type="InterPro" id="IPR050713">
    <property type="entry name" value="RTP_Phos/Ushers"/>
</dbReference>
<dbReference type="Gene3D" id="3.90.190.10">
    <property type="entry name" value="Protein tyrosine phosphatase superfamily"/>
    <property type="match status" value="1"/>
</dbReference>
<keyword evidence="8 13" id="KW-1133">Transmembrane helix</keyword>
<evidence type="ECO:0000313" key="17">
    <source>
        <dbReference type="Ensembl" id="ENSOMYP00000044882.2"/>
    </source>
</evidence>
<evidence type="ECO:0000256" key="1">
    <source>
        <dbReference type="ARBA" id="ARBA00004479"/>
    </source>
</evidence>
<sequence length="2065" mass="228216">MEKTQGVLSIIVCLHTINSPSICIFHLDSFLIVHTPKKLCLSTHKTTVILGKCNVASPYQQWEWTNDMKLHHTQSSKCLWANTSSAIPLHARLASIINCDSAHAWKCYDKQGTFGLAEEPMYLKKQGTRVVIRGDPRYSNWTKHEEVDSGGGQVMTHLCSRKGEWSIEVYCSFVSNCSIPVASFCSFQVETTEAVKCSFNLTKTSANTDSIALELITTGEACNFTVFYETSRSDKTDCYQHGEYTNVYICDIRDLEPGTLHQFEVISKNDGERGNVSVRTDPVGPSRLDGQGGSHGLHISWPRSRGQVDWYEVTLQDTKTGTSRSTRIMGTAATQSRFTALTPGTLYALSLVATAGNKTALPVLATAATAPSAVSGLQLSPSSSSLGVSWQPGPGRREGFRVLLREQQGALVRNVTLKSSVTSHTLYDLLPGTLYTVTVVTEAEGLQNAISKQAVTVPVAVTKLFLENHGSLDTLRASWVNARGGVDAYLVSLATLGSANQDRKLPPNATEVIFSGLTPGRPYQVTVRSKVGEQTTEAVATGRTVPAKVSQLSMVGVIDGSTLKSTWLPPRGDWENYRVLLLNGTVALVNETVSRLVRQYSFSVASLGLVPGRLYTAQVMVESGLFGNTAQCQGRLAPQPVQQLMVRHGDETSLSVLWSRPAGVWDGYTVVLRQGDTVVSQRTLSRDARECTFNILMPGCQYAIAVTTNSGGLNSSASVIGRTTPAQVTSLRVTNGGSTDSLQTQWERAAGELDSYRVLLIHDSSVIKNESTPAHTTAYSFLALKPGALYRVVVTTVRAGQVSRQSVERTQPSSVQNPTAIHSARDDYLKVYWRHAAGDFDYYQVVIKHNNIFHQNKTIMKSQNECVFNGLVPGRLYTVIVSTWSGKYETSVSTDGRTFPAAVRSLALAGRGTEDLRVAWLAALGDVDHYEVQLLFNDMKVFPPITLGSSAGACVLSSLTPGRLYKIHVSTFSGPNQRAQFIEGRTVPSKVKNIHVSNNGQSNSLKISWTPGQGDVDSYSVSLSLDGPEGRMLETRPVPKHPNQLGFNSLQPGQLYSVTVRSISGILLNNNTASGRTVPSAVTGLQADNRHTTCTIQVSWQEARGVADGYSLQLLDDRGHLASSGSTLLQHHFDGLTPGKRYHVLVHTTSGGVRSEGVTAEARTRPAAVSDLSIQANSSSSLSFHWSPPEGELEGYDLYLYNGDDTLYDRRSGQPNTLQVSFQGLRPGAPYRMVVLTRSGEQTNDSAIWARTVPAAVTSLQARSHPQAEELRVSWERAEGELSGYLLSVYNPDGSQQAEEALGPDATEYAVPTLIPGRLYHAVILTRSGELTNRATTQGRTAPRPPTSVSFGGVTNTSLELTWSGPAGSDYDDFDLQWEPRDHLFVFNPYHTRTSGSRILKGLYPGRLYNFSLRTVSGAVGGVGEDGSPAYSLPIHKSIRTKPERVQYLHCRPQNSTSISCSWGPPEADCDSYTIECLHQDSRTLVYSRRTGRDSTLYHITQLEPHKRYTVSIKAISDSMTSEAAEDSVVTMIDRPPLPSLSTRVNNRAALITKNTIFFKFNCSWFSDINGAVKFFTVVVTESEKQHHPLPSYLDYKLNSSVKAYQTSYFPSRCTVGSDSETQSFAISLGTGMDTLGGTYHPFCDGPLKPKTAYRLSVRAFTQLFDEEQSRYTPPLYTDTYLSLPLVTEAEPLSGVIEGISAGMFLIVMVVGVTALLICRQKVCKERRVVRLSMRRERPTSGVHMGVRGPVKIMHFESHYTKLQADSNYLLSEEYEDLKDVGRNQPLDTALLPENRGKNRYNNILPYDLTRVKLSYVDDDPCSDYINASYIPGNNFRREYIATQGPLPGTKDDFWKMVWEQNVNNIVMVTQCVEKGRVKCDHYWPFDQEPLYYGDLIVQMLSESVLPEWTIREFKICSEDQLNYSRVVRQFHYTVWPDHGVPETTQSLIQFVRTVRDYVNRTPGSGATVAHCSAGVGRTGTFISLDRVLQQLDTKDTVDIYGAVFDLRLHRSHMVQTECQYAYLHQCMRDVLRARKLRSEQENPLYPIYENVNPDPQRDMVYARR</sequence>
<keyword evidence="5" id="KW-0677">Repeat</keyword>
<evidence type="ECO:0000256" key="5">
    <source>
        <dbReference type="ARBA" id="ARBA00022737"/>
    </source>
</evidence>
<evidence type="ECO:0000259" key="15">
    <source>
        <dbReference type="PROSITE" id="PS50056"/>
    </source>
</evidence>
<reference evidence="17" key="3">
    <citation type="submission" date="2025-09" db="UniProtKB">
        <authorList>
            <consortium name="Ensembl"/>
        </authorList>
    </citation>
    <scope>IDENTIFICATION</scope>
</reference>
<evidence type="ECO:0000259" key="14">
    <source>
        <dbReference type="PROSITE" id="PS50055"/>
    </source>
</evidence>
<dbReference type="Gene3D" id="2.60.40.10">
    <property type="entry name" value="Immunoglobulins"/>
    <property type="match status" value="13"/>
</dbReference>
<dbReference type="Gene3D" id="2.80.10.50">
    <property type="match status" value="1"/>
</dbReference>
<dbReference type="FunFam" id="2.60.40.10:FF:000369">
    <property type="entry name" value="Protein tyrosine phosphatase, receptor type B"/>
    <property type="match status" value="9"/>
</dbReference>
<evidence type="ECO:0000256" key="11">
    <source>
        <dbReference type="ARBA" id="ARBA00025789"/>
    </source>
</evidence>
<evidence type="ECO:0000256" key="3">
    <source>
        <dbReference type="ARBA" id="ARBA00022692"/>
    </source>
</evidence>
<feature type="domain" description="Fibronectin type-III" evidence="16">
    <location>
        <begin position="814"/>
        <end position="905"/>
    </location>
</feature>
<dbReference type="InterPro" id="IPR000242">
    <property type="entry name" value="PTP_cat"/>
</dbReference>
<feature type="domain" description="Fibronectin type-III" evidence="16">
    <location>
        <begin position="1442"/>
        <end position="1536"/>
    </location>
</feature>
<evidence type="ECO:0000256" key="6">
    <source>
        <dbReference type="ARBA" id="ARBA00022801"/>
    </source>
</evidence>
<dbReference type="InterPro" id="IPR000772">
    <property type="entry name" value="Ricin_B_lectin"/>
</dbReference>
<keyword evidence="7" id="KW-0904">Protein phosphatase</keyword>
<evidence type="ECO:0000256" key="4">
    <source>
        <dbReference type="ARBA" id="ARBA00022729"/>
    </source>
</evidence>
<keyword evidence="3 13" id="KW-0812">Transmembrane</keyword>
<dbReference type="Pfam" id="PF00041">
    <property type="entry name" value="fn3"/>
    <property type="match status" value="12"/>
</dbReference>
<feature type="domain" description="Tyrosine specific protein phosphatases" evidence="15">
    <location>
        <begin position="1946"/>
        <end position="2022"/>
    </location>
</feature>
<comment type="similarity">
    <text evidence="11">Belongs to the protein-tyrosine phosphatase family. Receptor class 3 subfamily.</text>
</comment>
<evidence type="ECO:0000313" key="18">
    <source>
        <dbReference type="Proteomes" id="UP000694395"/>
    </source>
</evidence>
<dbReference type="GO" id="GO:0001525">
    <property type="term" value="P:angiogenesis"/>
    <property type="evidence" value="ECO:0007669"/>
    <property type="project" value="TreeGrafter"/>
</dbReference>
<dbReference type="GO" id="GO:0016020">
    <property type="term" value="C:membrane"/>
    <property type="evidence" value="ECO:0007669"/>
    <property type="project" value="UniProtKB-SubCell"/>
</dbReference>
<dbReference type="PROSITE" id="PS50056">
    <property type="entry name" value="TYR_PHOSPHATASE_2"/>
    <property type="match status" value="1"/>
</dbReference>
<evidence type="ECO:0000256" key="13">
    <source>
        <dbReference type="SAM" id="Phobius"/>
    </source>
</evidence>
<dbReference type="SMART" id="SM00194">
    <property type="entry name" value="PTPc"/>
    <property type="match status" value="1"/>
</dbReference>
<feature type="domain" description="Fibronectin type-III" evidence="16">
    <location>
        <begin position="370"/>
        <end position="465"/>
    </location>
</feature>
<dbReference type="Pfam" id="PF18861">
    <property type="entry name" value="PTP_tm"/>
    <property type="match status" value="1"/>
</dbReference>
<evidence type="ECO:0000256" key="2">
    <source>
        <dbReference type="ARBA" id="ARBA00013064"/>
    </source>
</evidence>
<feature type="domain" description="Fibronectin type-III" evidence="16">
    <location>
        <begin position="1345"/>
        <end position="1435"/>
    </location>
</feature>
<accession>A0A8C7R1W3</accession>
<dbReference type="InterPro" id="IPR000387">
    <property type="entry name" value="Tyr_Pase_dom"/>
</dbReference>
<dbReference type="PANTHER" id="PTHR46957:SF2">
    <property type="entry name" value="RECEPTOR-TYPE TYROSINE-PROTEIN PHOSPHATASE BETA"/>
    <property type="match status" value="1"/>
</dbReference>
<dbReference type="Pfam" id="PF00102">
    <property type="entry name" value="Y_phosphatase"/>
    <property type="match status" value="1"/>
</dbReference>
<dbReference type="InterPro" id="IPR036116">
    <property type="entry name" value="FN3_sf"/>
</dbReference>
<dbReference type="SUPFAM" id="SSF49265">
    <property type="entry name" value="Fibronectin type III"/>
    <property type="match status" value="13"/>
</dbReference>
<dbReference type="PROSITE" id="PS50231">
    <property type="entry name" value="RICIN_B_LECTIN"/>
    <property type="match status" value="1"/>
</dbReference>
<dbReference type="InterPro" id="IPR003595">
    <property type="entry name" value="Tyr_Pase_cat"/>
</dbReference>
<dbReference type="FunFam" id="3.90.190.10:FF:000009">
    <property type="entry name" value="Receptor-type tyrosine-protein phosphatase beta"/>
    <property type="match status" value="1"/>
</dbReference>
<dbReference type="InterPro" id="IPR003961">
    <property type="entry name" value="FN3_dom"/>
</dbReference>
<dbReference type="GO" id="GO:0043235">
    <property type="term" value="C:receptor complex"/>
    <property type="evidence" value="ECO:0007669"/>
    <property type="project" value="TreeGrafter"/>
</dbReference>
<dbReference type="SUPFAM" id="SSF50370">
    <property type="entry name" value="Ricin B-like lectins"/>
    <property type="match status" value="1"/>
</dbReference>
<dbReference type="GeneTree" id="ENSGT00940000156088"/>
<evidence type="ECO:0000256" key="8">
    <source>
        <dbReference type="ARBA" id="ARBA00022989"/>
    </source>
</evidence>
<reference evidence="17" key="1">
    <citation type="submission" date="2020-07" db="EMBL/GenBank/DDBJ databases">
        <title>A long reads based de novo assembly of the rainbow trout Arlee double haploid line genome.</title>
        <authorList>
            <person name="Gao G."/>
            <person name="Palti Y."/>
        </authorList>
    </citation>
    <scope>NUCLEOTIDE SEQUENCE [LARGE SCALE GENOMIC DNA]</scope>
</reference>
<dbReference type="PANTHER" id="PTHR46957">
    <property type="entry name" value="CYTOKINE RECEPTOR"/>
    <property type="match status" value="1"/>
</dbReference>
<dbReference type="SUPFAM" id="SSF52799">
    <property type="entry name" value="(Phosphotyrosine protein) phosphatases II"/>
    <property type="match status" value="1"/>
</dbReference>
<dbReference type="Pfam" id="PF24562">
    <property type="entry name" value="CysR_MRC2_N"/>
    <property type="match status" value="1"/>
</dbReference>
<dbReference type="InterPro" id="IPR035992">
    <property type="entry name" value="Ricin_B-like_lectins"/>
</dbReference>
<evidence type="ECO:0000256" key="9">
    <source>
        <dbReference type="ARBA" id="ARBA00023136"/>
    </source>
</evidence>
<dbReference type="PRINTS" id="PR00700">
    <property type="entry name" value="PRTYPHPHTASE"/>
</dbReference>
<keyword evidence="9 13" id="KW-0472">Membrane</keyword>
<feature type="domain" description="Fibronectin type-III" evidence="16">
    <location>
        <begin position="987"/>
        <end position="1088"/>
    </location>
</feature>
<name>A0A8C7R1W3_ONCMY</name>
<dbReference type="PROSITE" id="PS50853">
    <property type="entry name" value="FN3"/>
    <property type="match status" value="8"/>
</dbReference>
<dbReference type="GO" id="GO:0004725">
    <property type="term" value="F:protein tyrosine phosphatase activity"/>
    <property type="evidence" value="ECO:0007669"/>
    <property type="project" value="UniProtKB-EC"/>
</dbReference>
<keyword evidence="6" id="KW-0378">Hydrolase</keyword>
<protein>
    <recommendedName>
        <fullName evidence="2">protein-tyrosine-phosphatase</fullName>
        <ecNumber evidence="2">3.1.3.48</ecNumber>
    </recommendedName>
</protein>
<proteinExistence type="inferred from homology"/>